<sequence>MKNVLFTILLALFVVTATITLLGVTKVIAIEEFYLKGLFGAFLIELGAAIFGMLTKSDLLEDGIHSCEQRTISQSVKSIPVPCPNADNTPKKLTLEEERTLLAGLPNWDVVETKLENGDTIRELHRHYEFKTFEAAFDFMNKAVEQAVVICDHHPRWENTYSRVEVWLSTYDLDRQITNRDAELAGLFEQIWRDAGKGV</sequence>
<gene>
    <name evidence="6" type="ORF">Kalk_11590</name>
</gene>
<dbReference type="InterPro" id="IPR036428">
    <property type="entry name" value="PCD_sf"/>
</dbReference>
<evidence type="ECO:0000256" key="2">
    <source>
        <dbReference type="ARBA" id="ARBA00006472"/>
    </source>
</evidence>
<dbReference type="AlphaFoldDB" id="A0A2K9LKZ4"/>
<evidence type="ECO:0000256" key="1">
    <source>
        <dbReference type="ARBA" id="ARBA00001554"/>
    </source>
</evidence>
<evidence type="ECO:0000313" key="6">
    <source>
        <dbReference type="EMBL" id="AUM13026.1"/>
    </source>
</evidence>
<keyword evidence="4" id="KW-0456">Lyase</keyword>
<dbReference type="Gene3D" id="3.30.1360.20">
    <property type="entry name" value="Transcriptional coactivator/pterin dehydratase"/>
    <property type="match status" value="1"/>
</dbReference>
<keyword evidence="5" id="KW-1133">Transmembrane helix</keyword>
<organism evidence="6 7">
    <name type="scientific">Ketobacter alkanivorans</name>
    <dbReference type="NCBI Taxonomy" id="1917421"/>
    <lineage>
        <taxon>Bacteria</taxon>
        <taxon>Pseudomonadati</taxon>
        <taxon>Pseudomonadota</taxon>
        <taxon>Gammaproteobacteria</taxon>
        <taxon>Pseudomonadales</taxon>
        <taxon>Ketobacteraceae</taxon>
        <taxon>Ketobacter</taxon>
    </lineage>
</organism>
<name>A0A2K9LKZ4_9GAMM</name>
<dbReference type="OrthoDB" id="5294615at2"/>
<keyword evidence="5" id="KW-0812">Transmembrane</keyword>
<dbReference type="GO" id="GO:0006729">
    <property type="term" value="P:tetrahydrobiopterin biosynthetic process"/>
    <property type="evidence" value="ECO:0007669"/>
    <property type="project" value="InterPro"/>
</dbReference>
<evidence type="ECO:0000313" key="7">
    <source>
        <dbReference type="Proteomes" id="UP000235116"/>
    </source>
</evidence>
<dbReference type="Pfam" id="PF01329">
    <property type="entry name" value="Pterin_4a"/>
    <property type="match status" value="1"/>
</dbReference>
<reference evidence="7" key="1">
    <citation type="submission" date="2017-08" db="EMBL/GenBank/DDBJ databases">
        <title>Direct submision.</title>
        <authorList>
            <person name="Kim S.-J."/>
            <person name="Rhee S.-K."/>
        </authorList>
    </citation>
    <scope>NUCLEOTIDE SEQUENCE [LARGE SCALE GENOMIC DNA]</scope>
    <source>
        <strain evidence="7">GI5</strain>
    </source>
</reference>
<evidence type="ECO:0000256" key="5">
    <source>
        <dbReference type="SAM" id="Phobius"/>
    </source>
</evidence>
<comment type="similarity">
    <text evidence="2">Belongs to the pterin-4-alpha-carbinolamine dehydratase family.</text>
</comment>
<dbReference type="EC" id="4.2.1.96" evidence="3"/>
<dbReference type="Proteomes" id="UP000235116">
    <property type="component" value="Chromosome"/>
</dbReference>
<keyword evidence="7" id="KW-1185">Reference proteome</keyword>
<dbReference type="InterPro" id="IPR001533">
    <property type="entry name" value="Pterin_deHydtase"/>
</dbReference>
<dbReference type="RefSeq" id="WP_101894405.1">
    <property type="nucleotide sequence ID" value="NZ_CP022684.1"/>
</dbReference>
<dbReference type="GO" id="GO:0008124">
    <property type="term" value="F:4-alpha-hydroxytetrahydrobiopterin dehydratase activity"/>
    <property type="evidence" value="ECO:0007669"/>
    <property type="project" value="UniProtKB-EC"/>
</dbReference>
<dbReference type="SUPFAM" id="SSF55248">
    <property type="entry name" value="PCD-like"/>
    <property type="match status" value="1"/>
</dbReference>
<keyword evidence="5" id="KW-0472">Membrane</keyword>
<dbReference type="EMBL" id="CP022684">
    <property type="protein sequence ID" value="AUM13026.1"/>
    <property type="molecule type" value="Genomic_DNA"/>
</dbReference>
<dbReference type="PANTHER" id="PTHR12599">
    <property type="entry name" value="PTERIN-4-ALPHA-CARBINOLAMINE DEHYDRATASE"/>
    <property type="match status" value="1"/>
</dbReference>
<protein>
    <recommendedName>
        <fullName evidence="3">4a-hydroxytetrahydrobiopterin dehydratase</fullName>
        <ecNumber evidence="3">4.2.1.96</ecNumber>
    </recommendedName>
</protein>
<feature type="transmembrane region" description="Helical" evidence="5">
    <location>
        <begin position="33"/>
        <end position="54"/>
    </location>
</feature>
<evidence type="ECO:0000256" key="4">
    <source>
        <dbReference type="ARBA" id="ARBA00023239"/>
    </source>
</evidence>
<proteinExistence type="inferred from homology"/>
<evidence type="ECO:0000256" key="3">
    <source>
        <dbReference type="ARBA" id="ARBA00013252"/>
    </source>
</evidence>
<dbReference type="KEGG" id="kak:Kalk_11590"/>
<accession>A0A2K9LKZ4</accession>
<dbReference type="PANTHER" id="PTHR12599:SF0">
    <property type="entry name" value="PTERIN-4-ALPHA-CARBINOLAMINE DEHYDRATASE"/>
    <property type="match status" value="1"/>
</dbReference>
<comment type="catalytic activity">
    <reaction evidence="1">
        <text>(4aS,6R)-4a-hydroxy-L-erythro-5,6,7,8-tetrahydrobiopterin = (6R)-L-erythro-6,7-dihydrobiopterin + H2O</text>
        <dbReference type="Rhea" id="RHEA:11920"/>
        <dbReference type="ChEBI" id="CHEBI:15377"/>
        <dbReference type="ChEBI" id="CHEBI:15642"/>
        <dbReference type="ChEBI" id="CHEBI:43120"/>
        <dbReference type="EC" id="4.2.1.96"/>
    </reaction>
</comment>